<dbReference type="PRINTS" id="PR00481">
    <property type="entry name" value="LAMNOPPTDASE"/>
</dbReference>
<dbReference type="EMBL" id="CP000491">
    <property type="protein sequence ID" value="ABL72697.1"/>
    <property type="molecule type" value="Genomic_DNA"/>
</dbReference>
<keyword evidence="2 7" id="KW-0031">Aminopeptidase</keyword>
<dbReference type="GO" id="GO:0070006">
    <property type="term" value="F:metalloaminopeptidase activity"/>
    <property type="evidence" value="ECO:0007669"/>
    <property type="project" value="InterPro"/>
</dbReference>
<dbReference type="HOGENOM" id="CLU_013734_6_0_5"/>
<dbReference type="AlphaFoldDB" id="A1BB03"/>
<reference evidence="8" key="1">
    <citation type="submission" date="2006-12" db="EMBL/GenBank/DDBJ databases">
        <title>Complete sequence of plasmid 1 of Paracoccus denitrificans PD1222.</title>
        <authorList>
            <person name="Copeland A."/>
            <person name="Lucas S."/>
            <person name="Lapidus A."/>
            <person name="Barry K."/>
            <person name="Detter J.C."/>
            <person name="Glavina del Rio T."/>
            <person name="Hammon N."/>
            <person name="Israni S."/>
            <person name="Dalin E."/>
            <person name="Tice H."/>
            <person name="Pitluck S."/>
            <person name="Munk A.C."/>
            <person name="Brettin T."/>
            <person name="Bruce D."/>
            <person name="Han C."/>
            <person name="Tapia R."/>
            <person name="Gilna P."/>
            <person name="Schmutz J."/>
            <person name="Larimer F."/>
            <person name="Land M."/>
            <person name="Hauser L."/>
            <person name="Kyrpides N."/>
            <person name="Lykidis A."/>
            <person name="Spiro S."/>
            <person name="Richardson D.J."/>
            <person name="Moir J.W.B."/>
            <person name="Ferguson S.J."/>
            <person name="van Spanning R.J.M."/>
            <person name="Richardson P."/>
        </authorList>
    </citation>
    <scope>NUCLEOTIDE SEQUENCE [LARGE SCALE GENOMIC DNA]</scope>
    <source>
        <strain evidence="8">Pd 1222</strain>
        <plasmid evidence="8">pPD1222</plasmid>
    </source>
</reference>
<evidence type="ECO:0000313" key="8">
    <source>
        <dbReference type="Proteomes" id="UP000000361"/>
    </source>
</evidence>
<name>A1BB03_PARDP</name>
<dbReference type="InterPro" id="IPR011356">
    <property type="entry name" value="Leucine_aapep/pepB"/>
</dbReference>
<dbReference type="OrthoDB" id="9809354at2"/>
<keyword evidence="3" id="KW-0645">Protease</keyword>
<dbReference type="InterPro" id="IPR000819">
    <property type="entry name" value="Peptidase_M17_C"/>
</dbReference>
<dbReference type="GO" id="GO:0005737">
    <property type="term" value="C:cytoplasm"/>
    <property type="evidence" value="ECO:0007669"/>
    <property type="project" value="InterPro"/>
</dbReference>
<evidence type="ECO:0000256" key="2">
    <source>
        <dbReference type="ARBA" id="ARBA00022438"/>
    </source>
</evidence>
<evidence type="ECO:0000259" key="6">
    <source>
        <dbReference type="Pfam" id="PF00883"/>
    </source>
</evidence>
<evidence type="ECO:0000256" key="4">
    <source>
        <dbReference type="ARBA" id="ARBA00022801"/>
    </source>
</evidence>
<dbReference type="Pfam" id="PF00883">
    <property type="entry name" value="Peptidase_M17"/>
    <property type="match status" value="1"/>
</dbReference>
<dbReference type="GeneID" id="93454660"/>
<keyword evidence="5" id="KW-0464">Manganese</keyword>
<geneLocation type="plasmid" evidence="8">
    <name>pPD1222</name>
</geneLocation>
<evidence type="ECO:0000256" key="1">
    <source>
        <dbReference type="ARBA" id="ARBA00009528"/>
    </source>
</evidence>
<keyword evidence="4 7" id="KW-0378">Hydrolase</keyword>
<protein>
    <submittedName>
        <fullName evidence="7">Leucyl aminopeptidase</fullName>
        <ecNumber evidence="7">3.4.11.1</ecNumber>
    </submittedName>
</protein>
<evidence type="ECO:0000313" key="7">
    <source>
        <dbReference type="EMBL" id="ABL72697.1"/>
    </source>
</evidence>
<organism evidence="7 8">
    <name type="scientific">Paracoccus denitrificans (strain Pd 1222)</name>
    <dbReference type="NCBI Taxonomy" id="318586"/>
    <lineage>
        <taxon>Bacteria</taxon>
        <taxon>Pseudomonadati</taxon>
        <taxon>Pseudomonadota</taxon>
        <taxon>Alphaproteobacteria</taxon>
        <taxon>Rhodobacterales</taxon>
        <taxon>Paracoccaceae</taxon>
        <taxon>Paracoccus</taxon>
    </lineage>
</organism>
<dbReference type="KEGG" id="pde:Pden_4634"/>
<gene>
    <name evidence="7" type="ordered locus">Pden_4634</name>
</gene>
<evidence type="ECO:0000256" key="5">
    <source>
        <dbReference type="ARBA" id="ARBA00023211"/>
    </source>
</evidence>
<dbReference type="CDD" id="cd00433">
    <property type="entry name" value="Peptidase_M17"/>
    <property type="match status" value="1"/>
</dbReference>
<dbReference type="Gene3D" id="3.40.630.10">
    <property type="entry name" value="Zn peptidases"/>
    <property type="match status" value="1"/>
</dbReference>
<dbReference type="PANTHER" id="PTHR11963:SF23">
    <property type="entry name" value="CYTOSOL AMINOPEPTIDASE"/>
    <property type="match status" value="1"/>
</dbReference>
<dbReference type="EC" id="3.4.11.1" evidence="7"/>
<accession>A1BB03</accession>
<proteinExistence type="inferred from homology"/>
<keyword evidence="7" id="KW-0614">Plasmid</keyword>
<dbReference type="eggNOG" id="COG0260">
    <property type="taxonomic scope" value="Bacteria"/>
</dbReference>
<sequence length="492" mass="51856">MTAWTQIDILQSDEPAAEFVLAFASKDGAIPEQDEARLSLAIRHAGFAAQPGQWLDVSPAKGTDPRIILIGAPEIGTATPHDWASLGGSIVEAMAALRLEAARLSDGAALADDARLSGVLLGVLLHGFRPDTGRKQPDPTPWPQRLLIPQGRNGACDQAMRTARAVNRARAWVEAPANRLTPQVWAAELPAIFEPLGATLRIFDSGALQEMGASALLAVGRASEFPPLLAVVEWRGAPARKGWDAVLVGKGMTFDSGGLNLKTAAPVIARMGFDMGGGAAVLGAVELAASRKAGCNVAAIVPMAENAIDGKSFRPGDVIESLGGLTIEIRNTDGEGRLVLADGIAYGLQTYRPAHVIDIATLTGMIAVALLEEFAGLYSNDDALAAELDEAGRATGEFLWRMPCQSNQDHVVETPVADVANMSTFPGLLGTGLSAPVSGPKLLQKFVGDTPWAHIDIAGTVWATRRSAYGGNNATGYGVRLLDQWLRRFERG</sequence>
<keyword evidence="8" id="KW-1185">Reference proteome</keyword>
<dbReference type="Proteomes" id="UP000000361">
    <property type="component" value="Chromosome 1"/>
</dbReference>
<dbReference type="SUPFAM" id="SSF53187">
    <property type="entry name" value="Zn-dependent exopeptidases"/>
    <property type="match status" value="1"/>
</dbReference>
<feature type="domain" description="Cytosol aminopeptidase" evidence="6">
    <location>
        <begin position="168"/>
        <end position="482"/>
    </location>
</feature>
<comment type="similarity">
    <text evidence="1">Belongs to the peptidase M17 family.</text>
</comment>
<dbReference type="GO" id="GO:0006508">
    <property type="term" value="P:proteolysis"/>
    <property type="evidence" value="ECO:0007669"/>
    <property type="project" value="UniProtKB-KW"/>
</dbReference>
<dbReference type="PANTHER" id="PTHR11963">
    <property type="entry name" value="LEUCINE AMINOPEPTIDASE-RELATED"/>
    <property type="match status" value="1"/>
</dbReference>
<evidence type="ECO:0000256" key="3">
    <source>
        <dbReference type="ARBA" id="ARBA00022670"/>
    </source>
</evidence>
<dbReference type="EnsemblBacteria" id="ABL72697">
    <property type="protein sequence ID" value="ABL72697"/>
    <property type="gene ID" value="Pden_4634"/>
</dbReference>
<dbReference type="GO" id="GO:0030145">
    <property type="term" value="F:manganese ion binding"/>
    <property type="evidence" value="ECO:0007669"/>
    <property type="project" value="InterPro"/>
</dbReference>
<dbReference type="RefSeq" id="WP_011750856.1">
    <property type="nucleotide sequence ID" value="NC_008688.1"/>
</dbReference>